<feature type="compositionally biased region" description="Polar residues" evidence="1">
    <location>
        <begin position="203"/>
        <end position="218"/>
    </location>
</feature>
<keyword evidence="4" id="KW-1185">Reference proteome</keyword>
<evidence type="ECO:0000313" key="4">
    <source>
        <dbReference type="Proteomes" id="UP000191691"/>
    </source>
</evidence>
<dbReference type="AlphaFoldDB" id="A0A1V6Y116"/>
<keyword evidence="2" id="KW-0732">Signal</keyword>
<dbReference type="OMA" id="NCPGEAF"/>
<organism evidence="3 4">
    <name type="scientific">Penicillium nalgiovense</name>
    <dbReference type="NCBI Taxonomy" id="60175"/>
    <lineage>
        <taxon>Eukaryota</taxon>
        <taxon>Fungi</taxon>
        <taxon>Dikarya</taxon>
        <taxon>Ascomycota</taxon>
        <taxon>Pezizomycotina</taxon>
        <taxon>Eurotiomycetes</taxon>
        <taxon>Eurotiomycetidae</taxon>
        <taxon>Eurotiales</taxon>
        <taxon>Aspergillaceae</taxon>
        <taxon>Penicillium</taxon>
    </lineage>
</organism>
<feature type="compositionally biased region" description="Basic and acidic residues" evidence="1">
    <location>
        <begin position="187"/>
        <end position="199"/>
    </location>
</feature>
<feature type="compositionally biased region" description="Basic and acidic residues" evidence="1">
    <location>
        <begin position="219"/>
        <end position="233"/>
    </location>
</feature>
<sequence>MRSLTTSFISLSLLSGTVHAVHAESIARVWTHFYPNCPGEAFSRLDTYEKYHVSGPSQNITEGSCKSFAVPSYEKNLVDAISVDAELLSNNHDLPFLSGGSGCNITVHEVPECIDPPLISKEIRNGVAISQCASRQFVAYSQVWVNLVCDSDSPLHSEKISTQGAKENNKQADNHQSIPTTQPDAPVRTEKHTTVEDIKNIQMPGSNSDSWRASQATHSQREPVQEDRVNEAGHAQSDRIVHHIMELLKNKTSHIVTDKHHVHSNVTLHHNGTVPGNRTVMSRRRLSVLRNRATRLV</sequence>
<feature type="chain" id="PRO_5013274818" description="Ecp2 effector protein domain-containing protein" evidence="2">
    <location>
        <begin position="24"/>
        <end position="297"/>
    </location>
</feature>
<reference evidence="4" key="1">
    <citation type="journal article" date="2017" name="Nat. Microbiol.">
        <title>Global analysis of biosynthetic gene clusters reveals vast potential of secondary metabolite production in Penicillium species.</title>
        <authorList>
            <person name="Nielsen J.C."/>
            <person name="Grijseels S."/>
            <person name="Prigent S."/>
            <person name="Ji B."/>
            <person name="Dainat J."/>
            <person name="Nielsen K.F."/>
            <person name="Frisvad J.C."/>
            <person name="Workman M."/>
            <person name="Nielsen J."/>
        </authorList>
    </citation>
    <scope>NUCLEOTIDE SEQUENCE [LARGE SCALE GENOMIC DNA]</scope>
    <source>
        <strain evidence="4">IBT 13039</strain>
    </source>
</reference>
<evidence type="ECO:0000256" key="2">
    <source>
        <dbReference type="SAM" id="SignalP"/>
    </source>
</evidence>
<dbReference type="EMBL" id="MOOB01000042">
    <property type="protein sequence ID" value="OQE81021.1"/>
    <property type="molecule type" value="Genomic_DNA"/>
</dbReference>
<comment type="caution">
    <text evidence="3">The sequence shown here is derived from an EMBL/GenBank/DDBJ whole genome shotgun (WGS) entry which is preliminary data.</text>
</comment>
<evidence type="ECO:0000256" key="1">
    <source>
        <dbReference type="SAM" id="MobiDB-lite"/>
    </source>
</evidence>
<feature type="compositionally biased region" description="Polar residues" evidence="1">
    <location>
        <begin position="174"/>
        <end position="183"/>
    </location>
</feature>
<feature type="region of interest" description="Disordered" evidence="1">
    <location>
        <begin position="156"/>
        <end position="233"/>
    </location>
</feature>
<evidence type="ECO:0000313" key="3">
    <source>
        <dbReference type="EMBL" id="OQE81021.1"/>
    </source>
</evidence>
<gene>
    <name evidence="3" type="ORF">PENNAL_c0042G07541</name>
</gene>
<proteinExistence type="predicted"/>
<feature type="signal peptide" evidence="2">
    <location>
        <begin position="1"/>
        <end position="23"/>
    </location>
</feature>
<accession>A0A1V6Y116</accession>
<evidence type="ECO:0008006" key="5">
    <source>
        <dbReference type="Google" id="ProtNLM"/>
    </source>
</evidence>
<protein>
    <recommendedName>
        <fullName evidence="5">Ecp2 effector protein domain-containing protein</fullName>
    </recommendedName>
</protein>
<name>A0A1V6Y116_PENNA</name>
<dbReference type="Proteomes" id="UP000191691">
    <property type="component" value="Unassembled WGS sequence"/>
</dbReference>